<dbReference type="PANTHER" id="PTHR46577">
    <property type="entry name" value="HTH-TYPE TRANSCRIPTIONAL REGULATORY PROTEIN GABR"/>
    <property type="match status" value="1"/>
</dbReference>
<organism evidence="8 9">
    <name type="scientific">Georhizobium profundi</name>
    <dbReference type="NCBI Taxonomy" id="2341112"/>
    <lineage>
        <taxon>Bacteria</taxon>
        <taxon>Pseudomonadati</taxon>
        <taxon>Pseudomonadota</taxon>
        <taxon>Alphaproteobacteria</taxon>
        <taxon>Hyphomicrobiales</taxon>
        <taxon>Rhizobiaceae</taxon>
        <taxon>Georhizobium</taxon>
    </lineage>
</organism>
<evidence type="ECO:0000256" key="4">
    <source>
        <dbReference type="ARBA" id="ARBA00023125"/>
    </source>
</evidence>
<dbReference type="GO" id="GO:0030170">
    <property type="term" value="F:pyridoxal phosphate binding"/>
    <property type="evidence" value="ECO:0007669"/>
    <property type="project" value="InterPro"/>
</dbReference>
<dbReference type="CDD" id="cd07377">
    <property type="entry name" value="WHTH_GntR"/>
    <property type="match status" value="1"/>
</dbReference>
<dbReference type="PANTHER" id="PTHR46577:SF1">
    <property type="entry name" value="HTH-TYPE TRANSCRIPTIONAL REGULATORY PROTEIN GABR"/>
    <property type="match status" value="1"/>
</dbReference>
<dbReference type="InterPro" id="IPR036390">
    <property type="entry name" value="WH_DNA-bd_sf"/>
</dbReference>
<dbReference type="AlphaFoldDB" id="A0A3Q8XQQ3"/>
<keyword evidence="8" id="KW-0032">Aminotransferase</keyword>
<evidence type="ECO:0000313" key="9">
    <source>
        <dbReference type="Proteomes" id="UP000268192"/>
    </source>
</evidence>
<dbReference type="InterPro" id="IPR004839">
    <property type="entry name" value="Aminotransferase_I/II_large"/>
</dbReference>
<evidence type="ECO:0000256" key="1">
    <source>
        <dbReference type="ARBA" id="ARBA00005384"/>
    </source>
</evidence>
<feature type="region of interest" description="Disordered" evidence="6">
    <location>
        <begin position="78"/>
        <end position="104"/>
    </location>
</feature>
<evidence type="ECO:0000313" key="8">
    <source>
        <dbReference type="EMBL" id="AZN72965.1"/>
    </source>
</evidence>
<reference evidence="8 9" key="1">
    <citation type="submission" date="2018-09" db="EMBL/GenBank/DDBJ databases">
        <title>Marinorhizobium profundi gen. nov., sp. nov., isolated from a deep-sea sediment sample from the New Britain Trench and proposal of Marinorhizobiaceae fam. nov. in the order Rhizobiales of the class Alphaproteobacteria.</title>
        <authorList>
            <person name="Cao J."/>
        </authorList>
    </citation>
    <scope>NUCLEOTIDE SEQUENCE [LARGE SCALE GENOMIC DNA]</scope>
    <source>
        <strain evidence="8 9">WS11</strain>
    </source>
</reference>
<keyword evidence="2" id="KW-0663">Pyridoxal phosphate</keyword>
<dbReference type="EMBL" id="CP032509">
    <property type="protein sequence ID" value="AZN72965.1"/>
    <property type="molecule type" value="Genomic_DNA"/>
</dbReference>
<dbReference type="Pfam" id="PF00155">
    <property type="entry name" value="Aminotran_1_2"/>
    <property type="match status" value="1"/>
</dbReference>
<dbReference type="SMART" id="SM00345">
    <property type="entry name" value="HTH_GNTR"/>
    <property type="match status" value="1"/>
</dbReference>
<evidence type="ECO:0000256" key="2">
    <source>
        <dbReference type="ARBA" id="ARBA00022898"/>
    </source>
</evidence>
<sequence length="457" mass="49569">MADWIPDLKRGGKPLYVEIAETLESDVRLGRLKAGTRLPPQRHLAKRLGIDFTTVSRAYAEARQRGLIDSHVGRGTFVAPPANRSDRIDPDRVGAEDPTMNMPPEPTDPALLAKMREGLDYVGANLISLLRYQSPTGSERDKIAASSWLSMRGMVPKLERIAVTPSAHATMTAIMSLTAEPGDTVLCEAITYPGFRGIAKLLRLNVVGLDMDEAGIVPEALEAAIALHRPKMLYLNPTLQNPTTITMPIARRLAVAEIINEYRLATIEDDAYGFIPPKAPAPLAVSAPDYVWHIGGLAKCIGAGLRLAYTVAPSARDAFALSQALRAVSGMASPISIAMATHWIEDGTADQIRRFIRSESAARQTIAAEILQGFDFASDPHAFNIWLRMPEHSEGRAQLMGRLSRRHLGVIPSDAFTAAGPAQEAVRICLGGSISREDLGSELRFLANALAAEDWFA</sequence>
<feature type="compositionally biased region" description="Basic and acidic residues" evidence="6">
    <location>
        <begin position="84"/>
        <end position="95"/>
    </location>
</feature>
<protein>
    <submittedName>
        <fullName evidence="8">PLP-dependent aminotransferase family protein</fullName>
    </submittedName>
</protein>
<dbReference type="RefSeq" id="WP_126011393.1">
    <property type="nucleotide sequence ID" value="NZ_CP032509.1"/>
</dbReference>
<dbReference type="InterPro" id="IPR036388">
    <property type="entry name" value="WH-like_DNA-bd_sf"/>
</dbReference>
<dbReference type="InterPro" id="IPR015421">
    <property type="entry name" value="PyrdxlP-dep_Trfase_major"/>
</dbReference>
<keyword evidence="3" id="KW-0805">Transcription regulation</keyword>
<keyword evidence="8" id="KW-0808">Transferase</keyword>
<dbReference type="SUPFAM" id="SSF53383">
    <property type="entry name" value="PLP-dependent transferases"/>
    <property type="match status" value="1"/>
</dbReference>
<evidence type="ECO:0000256" key="3">
    <source>
        <dbReference type="ARBA" id="ARBA00023015"/>
    </source>
</evidence>
<dbReference type="PROSITE" id="PS50949">
    <property type="entry name" value="HTH_GNTR"/>
    <property type="match status" value="1"/>
</dbReference>
<dbReference type="OrthoDB" id="9794015at2"/>
<dbReference type="Proteomes" id="UP000268192">
    <property type="component" value="Chromosome"/>
</dbReference>
<comment type="similarity">
    <text evidence="1">In the C-terminal section; belongs to the class-I pyridoxal-phosphate-dependent aminotransferase family.</text>
</comment>
<gene>
    <name evidence="8" type="ORF">D5400_18250</name>
</gene>
<name>A0A3Q8XQQ3_9HYPH</name>
<dbReference type="GO" id="GO:0003677">
    <property type="term" value="F:DNA binding"/>
    <property type="evidence" value="ECO:0007669"/>
    <property type="project" value="UniProtKB-KW"/>
</dbReference>
<dbReference type="GO" id="GO:0008483">
    <property type="term" value="F:transaminase activity"/>
    <property type="evidence" value="ECO:0007669"/>
    <property type="project" value="UniProtKB-KW"/>
</dbReference>
<dbReference type="Gene3D" id="3.90.1150.10">
    <property type="entry name" value="Aspartate Aminotransferase, domain 1"/>
    <property type="match status" value="1"/>
</dbReference>
<dbReference type="InterPro" id="IPR051446">
    <property type="entry name" value="HTH_trans_reg/aminotransferase"/>
</dbReference>
<accession>A0A3Q8XQQ3</accession>
<dbReference type="KEGG" id="abaw:D5400_18250"/>
<evidence type="ECO:0000259" key="7">
    <source>
        <dbReference type="PROSITE" id="PS50949"/>
    </source>
</evidence>
<dbReference type="InterPro" id="IPR015424">
    <property type="entry name" value="PyrdxlP-dep_Trfase"/>
</dbReference>
<proteinExistence type="inferred from homology"/>
<dbReference type="SUPFAM" id="SSF46785">
    <property type="entry name" value="Winged helix' DNA-binding domain"/>
    <property type="match status" value="1"/>
</dbReference>
<dbReference type="Gene3D" id="3.40.640.10">
    <property type="entry name" value="Type I PLP-dependent aspartate aminotransferase-like (Major domain)"/>
    <property type="match status" value="1"/>
</dbReference>
<dbReference type="CDD" id="cd00609">
    <property type="entry name" value="AAT_like"/>
    <property type="match status" value="1"/>
</dbReference>
<feature type="domain" description="HTH gntR-type" evidence="7">
    <location>
        <begin position="13"/>
        <end position="81"/>
    </location>
</feature>
<dbReference type="Gene3D" id="1.10.10.10">
    <property type="entry name" value="Winged helix-like DNA-binding domain superfamily/Winged helix DNA-binding domain"/>
    <property type="match status" value="1"/>
</dbReference>
<dbReference type="Pfam" id="PF00392">
    <property type="entry name" value="GntR"/>
    <property type="match status" value="1"/>
</dbReference>
<dbReference type="InterPro" id="IPR000524">
    <property type="entry name" value="Tscrpt_reg_HTH_GntR"/>
</dbReference>
<dbReference type="GO" id="GO:0003700">
    <property type="term" value="F:DNA-binding transcription factor activity"/>
    <property type="evidence" value="ECO:0007669"/>
    <property type="project" value="InterPro"/>
</dbReference>
<keyword evidence="9" id="KW-1185">Reference proteome</keyword>
<keyword evidence="4" id="KW-0238">DNA-binding</keyword>
<evidence type="ECO:0000256" key="6">
    <source>
        <dbReference type="SAM" id="MobiDB-lite"/>
    </source>
</evidence>
<keyword evidence="5" id="KW-0804">Transcription</keyword>
<dbReference type="InterPro" id="IPR015422">
    <property type="entry name" value="PyrdxlP-dep_Trfase_small"/>
</dbReference>
<evidence type="ECO:0000256" key="5">
    <source>
        <dbReference type="ARBA" id="ARBA00023163"/>
    </source>
</evidence>